<gene>
    <name evidence="2" type="ORF">NLJ89_g9166</name>
</gene>
<name>A0A9W8JWA4_9AGAR</name>
<proteinExistence type="predicted"/>
<protein>
    <submittedName>
        <fullName evidence="2">Uncharacterized protein</fullName>
    </submittedName>
</protein>
<evidence type="ECO:0000313" key="2">
    <source>
        <dbReference type="EMBL" id="KAJ3501822.1"/>
    </source>
</evidence>
<keyword evidence="3" id="KW-1185">Reference proteome</keyword>
<accession>A0A9W8JWA4</accession>
<sequence length="167" mass="18613">MEDGAVAKRERRRYAVIEESSVRAEKDPPPRLALDLNDDPIRQPPPAPNPLRPHPQIIQLLSTALVRSLSSIIRPTSTGKNPATFVHASHLAADTLHNPPRDTLRLLPRDPAAFSNAPLTPYGYSERKQDREPGTQWVPIGHDAEGVVTRVSTLSSLYYRSALMHRH</sequence>
<dbReference type="EMBL" id="JANKHO010001374">
    <property type="protein sequence ID" value="KAJ3501822.1"/>
    <property type="molecule type" value="Genomic_DNA"/>
</dbReference>
<comment type="caution">
    <text evidence="2">The sequence shown here is derived from an EMBL/GenBank/DDBJ whole genome shotgun (WGS) entry which is preliminary data.</text>
</comment>
<dbReference type="Proteomes" id="UP001148786">
    <property type="component" value="Unassembled WGS sequence"/>
</dbReference>
<evidence type="ECO:0000313" key="3">
    <source>
        <dbReference type="Proteomes" id="UP001148786"/>
    </source>
</evidence>
<dbReference type="AlphaFoldDB" id="A0A9W8JWA4"/>
<feature type="region of interest" description="Disordered" evidence="1">
    <location>
        <begin position="19"/>
        <end position="54"/>
    </location>
</feature>
<organism evidence="2 3">
    <name type="scientific">Agrocybe chaxingu</name>
    <dbReference type="NCBI Taxonomy" id="84603"/>
    <lineage>
        <taxon>Eukaryota</taxon>
        <taxon>Fungi</taxon>
        <taxon>Dikarya</taxon>
        <taxon>Basidiomycota</taxon>
        <taxon>Agaricomycotina</taxon>
        <taxon>Agaricomycetes</taxon>
        <taxon>Agaricomycetidae</taxon>
        <taxon>Agaricales</taxon>
        <taxon>Agaricineae</taxon>
        <taxon>Strophariaceae</taxon>
        <taxon>Agrocybe</taxon>
    </lineage>
</organism>
<feature type="compositionally biased region" description="Pro residues" evidence="1">
    <location>
        <begin position="42"/>
        <end position="53"/>
    </location>
</feature>
<reference evidence="2" key="1">
    <citation type="submission" date="2022-07" db="EMBL/GenBank/DDBJ databases">
        <title>Genome Sequence of Agrocybe chaxingu.</title>
        <authorList>
            <person name="Buettner E."/>
        </authorList>
    </citation>
    <scope>NUCLEOTIDE SEQUENCE</scope>
    <source>
        <strain evidence="2">MP-N11</strain>
    </source>
</reference>
<feature type="compositionally biased region" description="Basic and acidic residues" evidence="1">
    <location>
        <begin position="19"/>
        <end position="29"/>
    </location>
</feature>
<evidence type="ECO:0000256" key="1">
    <source>
        <dbReference type="SAM" id="MobiDB-lite"/>
    </source>
</evidence>